<dbReference type="AlphaFoldDB" id="K8F7C0"/>
<evidence type="ECO:0000313" key="3">
    <source>
        <dbReference type="Proteomes" id="UP000198341"/>
    </source>
</evidence>
<evidence type="ECO:0000256" key="1">
    <source>
        <dbReference type="SAM" id="MobiDB-lite"/>
    </source>
</evidence>
<dbReference type="RefSeq" id="XP_007511352.1">
    <property type="nucleotide sequence ID" value="XM_007511290.1"/>
</dbReference>
<dbReference type="EMBL" id="FO082271">
    <property type="protein sequence ID" value="CCO17473.1"/>
    <property type="molecule type" value="Genomic_DNA"/>
</dbReference>
<name>K8F7C0_9CHLO</name>
<gene>
    <name evidence="2" type="ORF">Bathy08g01600</name>
</gene>
<feature type="region of interest" description="Disordered" evidence="1">
    <location>
        <begin position="1"/>
        <end position="29"/>
    </location>
</feature>
<dbReference type="KEGG" id="bpg:Bathy08g01600"/>
<sequence length="117" mass="12635">MAMGGDDGTIQTTTTVRTENASSVFNGKYSDPNHPGCLRGIERVRSTTKAKVFGEDGTPGCQADGQKETKKWELEGELRGENEILIDFSKKGGPKNLLGKWTGSGVLFPDGNTWSKL</sequence>
<feature type="compositionally biased region" description="Low complexity" evidence="1">
    <location>
        <begin position="9"/>
        <end position="18"/>
    </location>
</feature>
<organism evidence="2 3">
    <name type="scientific">Bathycoccus prasinos</name>
    <dbReference type="NCBI Taxonomy" id="41875"/>
    <lineage>
        <taxon>Eukaryota</taxon>
        <taxon>Viridiplantae</taxon>
        <taxon>Chlorophyta</taxon>
        <taxon>Mamiellophyceae</taxon>
        <taxon>Mamiellales</taxon>
        <taxon>Bathycoccaceae</taxon>
        <taxon>Bathycoccus</taxon>
    </lineage>
</organism>
<evidence type="ECO:0000313" key="2">
    <source>
        <dbReference type="EMBL" id="CCO17473.1"/>
    </source>
</evidence>
<proteinExistence type="predicted"/>
<accession>K8F7C0</accession>
<protein>
    <submittedName>
        <fullName evidence="2">Uncharacterized protein</fullName>
    </submittedName>
</protein>
<dbReference type="Proteomes" id="UP000198341">
    <property type="component" value="Chromosome 8"/>
</dbReference>
<reference evidence="2 3" key="1">
    <citation type="submission" date="2011-10" db="EMBL/GenBank/DDBJ databases">
        <authorList>
            <person name="Genoscope - CEA"/>
        </authorList>
    </citation>
    <scope>NUCLEOTIDE SEQUENCE [LARGE SCALE GENOMIC DNA]</scope>
    <source>
        <strain evidence="2 3">RCC 1105</strain>
    </source>
</reference>
<dbReference type="OrthoDB" id="568118at2759"/>
<keyword evidence="3" id="KW-1185">Reference proteome</keyword>
<dbReference type="GeneID" id="19014139"/>